<reference evidence="1 2" key="1">
    <citation type="submission" date="2019-08" db="EMBL/GenBank/DDBJ databases">
        <title>The genome sequence of a newly discovered highly antifungal drug resistant Aspergillus species, Aspergillus tanneri NIH 1004.</title>
        <authorList>
            <person name="Mounaud S."/>
            <person name="Singh I."/>
            <person name="Joardar V."/>
            <person name="Pakala S."/>
            <person name="Pakala S."/>
            <person name="Venepally P."/>
            <person name="Chung J.K."/>
            <person name="Losada L."/>
            <person name="Nierman W.C."/>
        </authorList>
    </citation>
    <scope>NUCLEOTIDE SEQUENCE [LARGE SCALE GENOMIC DNA]</scope>
    <source>
        <strain evidence="1 2">NIH1004</strain>
    </source>
</reference>
<dbReference type="EMBL" id="QUQM01000008">
    <property type="protein sequence ID" value="KAA8642409.1"/>
    <property type="molecule type" value="Genomic_DNA"/>
</dbReference>
<name>A0A5M9MD13_9EURO</name>
<dbReference type="AlphaFoldDB" id="A0A5M9MD13"/>
<dbReference type="GeneID" id="54334054"/>
<protein>
    <submittedName>
        <fullName evidence="1">Uncharacterized protein</fullName>
    </submittedName>
</protein>
<dbReference type="VEuPathDB" id="FungiDB:EYZ11_009914"/>
<evidence type="ECO:0000313" key="2">
    <source>
        <dbReference type="Proteomes" id="UP000324241"/>
    </source>
</evidence>
<organism evidence="1 2">
    <name type="scientific">Aspergillus tanneri</name>
    <dbReference type="NCBI Taxonomy" id="1220188"/>
    <lineage>
        <taxon>Eukaryota</taxon>
        <taxon>Fungi</taxon>
        <taxon>Dikarya</taxon>
        <taxon>Ascomycota</taxon>
        <taxon>Pezizomycotina</taxon>
        <taxon>Eurotiomycetes</taxon>
        <taxon>Eurotiomycetidae</taxon>
        <taxon>Eurotiales</taxon>
        <taxon>Aspergillaceae</taxon>
        <taxon>Aspergillus</taxon>
        <taxon>Aspergillus subgen. Circumdati</taxon>
    </lineage>
</organism>
<sequence length="56" mass="6200">MARPEVRIIPTSNPQETRGAVQRALIGDEGLFYLNLTPWDPLEGVRISLLGVVRLA</sequence>
<gene>
    <name evidence="1" type="ORF">ATNIH1004_011353</name>
</gene>
<comment type="caution">
    <text evidence="1">The sequence shown here is derived from an EMBL/GenBank/DDBJ whole genome shotgun (WGS) entry which is preliminary data.</text>
</comment>
<accession>A0A5M9MD13</accession>
<dbReference type="RefSeq" id="XP_033421771.1">
    <property type="nucleotide sequence ID" value="XM_033575916.1"/>
</dbReference>
<dbReference type="Proteomes" id="UP000324241">
    <property type="component" value="Unassembled WGS sequence"/>
</dbReference>
<proteinExistence type="predicted"/>
<evidence type="ECO:0000313" key="1">
    <source>
        <dbReference type="EMBL" id="KAA8642409.1"/>
    </source>
</evidence>